<evidence type="ECO:0000256" key="1">
    <source>
        <dbReference type="ARBA" id="ARBA00008007"/>
    </source>
</evidence>
<dbReference type="STRING" id="913024.SAMN05421741_11288"/>
<dbReference type="EMBL" id="FOVI01000012">
    <property type="protein sequence ID" value="SFN86706.1"/>
    <property type="molecule type" value="Genomic_DNA"/>
</dbReference>
<evidence type="ECO:0000313" key="4">
    <source>
        <dbReference type="Proteomes" id="UP000199036"/>
    </source>
</evidence>
<feature type="domain" description="Phosphoribosyltransferase" evidence="2">
    <location>
        <begin position="136"/>
        <end position="220"/>
    </location>
</feature>
<sequence length="228" mass="26609">MWAIIDVFDLFYPHLCYGCDEVLHGRNDMLCSNCLIGLDFIPPAVDNDTEMKRRFYGKLLVEHCLATLYFSEESIVQKLLHELKYKNQQQISTFFATLTLQHLKNHAVFSWVDFIVCIPLHKSKEKKRGYNQLDGFGNELSKHLNIPFYKDYLIKTSKTKTQTKKSMWQRAESKTEFIVNEKYQHLKNKNILLIDDVMTTGSTLEIAGKCILKNSTHKISILTMAYTR</sequence>
<organism evidence="3 4">
    <name type="scientific">Paenimyroides ummariense</name>
    <dbReference type="NCBI Taxonomy" id="913024"/>
    <lineage>
        <taxon>Bacteria</taxon>
        <taxon>Pseudomonadati</taxon>
        <taxon>Bacteroidota</taxon>
        <taxon>Flavobacteriia</taxon>
        <taxon>Flavobacteriales</taxon>
        <taxon>Flavobacteriaceae</taxon>
        <taxon>Paenimyroides</taxon>
    </lineage>
</organism>
<evidence type="ECO:0000259" key="2">
    <source>
        <dbReference type="Pfam" id="PF00156"/>
    </source>
</evidence>
<dbReference type="InterPro" id="IPR051910">
    <property type="entry name" value="ComF/GntX_DNA_util-trans"/>
</dbReference>
<dbReference type="RefSeq" id="WP_143095617.1">
    <property type="nucleotide sequence ID" value="NZ_FOVI01000012.1"/>
</dbReference>
<dbReference type="OrthoDB" id="9779910at2"/>
<dbReference type="PANTHER" id="PTHR47505">
    <property type="entry name" value="DNA UTILIZATION PROTEIN YHGH"/>
    <property type="match status" value="1"/>
</dbReference>
<accession>A0A1I5CIF7</accession>
<dbReference type="InterPro" id="IPR000836">
    <property type="entry name" value="PRTase_dom"/>
</dbReference>
<dbReference type="AlphaFoldDB" id="A0A1I5CIF7"/>
<dbReference type="Gene3D" id="3.40.50.2020">
    <property type="match status" value="1"/>
</dbReference>
<dbReference type="SUPFAM" id="SSF53271">
    <property type="entry name" value="PRTase-like"/>
    <property type="match status" value="1"/>
</dbReference>
<keyword evidence="4" id="KW-1185">Reference proteome</keyword>
<gene>
    <name evidence="3" type="ORF">SAMN05421741_11288</name>
</gene>
<dbReference type="InterPro" id="IPR029057">
    <property type="entry name" value="PRTase-like"/>
</dbReference>
<proteinExistence type="inferred from homology"/>
<comment type="similarity">
    <text evidence="1">Belongs to the ComF/GntX family.</text>
</comment>
<name>A0A1I5CIF7_9FLAO</name>
<protein>
    <submittedName>
        <fullName evidence="3">ComF family protein</fullName>
    </submittedName>
</protein>
<dbReference type="Proteomes" id="UP000199036">
    <property type="component" value="Unassembled WGS sequence"/>
</dbReference>
<dbReference type="Pfam" id="PF00156">
    <property type="entry name" value="Pribosyltran"/>
    <property type="match status" value="1"/>
</dbReference>
<evidence type="ECO:0000313" key="3">
    <source>
        <dbReference type="EMBL" id="SFN86706.1"/>
    </source>
</evidence>
<reference evidence="4" key="1">
    <citation type="submission" date="2016-10" db="EMBL/GenBank/DDBJ databases">
        <authorList>
            <person name="Varghese N."/>
            <person name="Submissions S."/>
        </authorList>
    </citation>
    <scope>NUCLEOTIDE SEQUENCE [LARGE SCALE GENOMIC DNA]</scope>
    <source>
        <strain evidence="4">DS-12</strain>
    </source>
</reference>
<dbReference type="PANTHER" id="PTHR47505:SF1">
    <property type="entry name" value="DNA UTILIZATION PROTEIN YHGH"/>
    <property type="match status" value="1"/>
</dbReference>
<dbReference type="CDD" id="cd06223">
    <property type="entry name" value="PRTases_typeI"/>
    <property type="match status" value="1"/>
</dbReference>